<dbReference type="GO" id="GO:0016787">
    <property type="term" value="F:hydrolase activity"/>
    <property type="evidence" value="ECO:0007669"/>
    <property type="project" value="UniProtKB-KW"/>
</dbReference>
<protein>
    <submittedName>
        <fullName evidence="4">Tc1-mariner class transposase</fullName>
    </submittedName>
</protein>
<dbReference type="PANTHER" id="PTHR46564:SF1">
    <property type="entry name" value="TRANSPOSASE"/>
    <property type="match status" value="1"/>
</dbReference>
<dbReference type="InterPro" id="IPR047655">
    <property type="entry name" value="Transpos_IS630-like"/>
</dbReference>
<dbReference type="NCBIfam" id="NF033545">
    <property type="entry name" value="transpos_IS630"/>
    <property type="match status" value="1"/>
</dbReference>
<gene>
    <name evidence="4" type="ORF">Ptr86124_005858</name>
</gene>
<keyword evidence="5" id="KW-1185">Reference proteome</keyword>
<dbReference type="PANTHER" id="PTHR46564">
    <property type="entry name" value="TRANSPOSASE"/>
    <property type="match status" value="1"/>
</dbReference>
<dbReference type="GO" id="GO:0004519">
    <property type="term" value="F:endonuclease activity"/>
    <property type="evidence" value="ECO:0007669"/>
    <property type="project" value="UniProtKB-KW"/>
</dbReference>
<name>A0A922NIS8_9PLEO</name>
<dbReference type="SUPFAM" id="SSF53098">
    <property type="entry name" value="Ribonuclease H-like"/>
    <property type="match status" value="1"/>
</dbReference>
<feature type="domain" description="Tc1-like transposase DDE" evidence="1">
    <location>
        <begin position="329"/>
        <end position="468"/>
    </location>
</feature>
<dbReference type="GO" id="GO:0003676">
    <property type="term" value="F:nucleic acid binding"/>
    <property type="evidence" value="ECO:0007669"/>
    <property type="project" value="InterPro"/>
</dbReference>
<dbReference type="InterPro" id="IPR043502">
    <property type="entry name" value="DNA/RNA_pol_sf"/>
</dbReference>
<organism evidence="4 5">
    <name type="scientific">Pyrenophora tritici-repentis</name>
    <dbReference type="NCBI Taxonomy" id="45151"/>
    <lineage>
        <taxon>Eukaryota</taxon>
        <taxon>Fungi</taxon>
        <taxon>Dikarya</taxon>
        <taxon>Ascomycota</taxon>
        <taxon>Pezizomycotina</taxon>
        <taxon>Dothideomycetes</taxon>
        <taxon>Pleosporomycetidae</taxon>
        <taxon>Pleosporales</taxon>
        <taxon>Pleosporineae</taxon>
        <taxon>Pleosporaceae</taxon>
        <taxon>Pyrenophora</taxon>
    </lineage>
</organism>
<dbReference type="InterPro" id="IPR038717">
    <property type="entry name" value="Tc1-like_DDE_dom"/>
</dbReference>
<dbReference type="GO" id="GO:0003964">
    <property type="term" value="F:RNA-directed DNA polymerase activity"/>
    <property type="evidence" value="ECO:0007669"/>
    <property type="project" value="UniProtKB-KW"/>
</dbReference>
<dbReference type="Proteomes" id="UP000249757">
    <property type="component" value="Unassembled WGS sequence"/>
</dbReference>
<dbReference type="CDD" id="cd09274">
    <property type="entry name" value="RNase_HI_RT_Ty3"/>
    <property type="match status" value="1"/>
</dbReference>
<evidence type="ECO:0000313" key="5">
    <source>
        <dbReference type="Proteomes" id="UP000249757"/>
    </source>
</evidence>
<proteinExistence type="predicted"/>
<dbReference type="InterPro" id="IPR036397">
    <property type="entry name" value="RNaseH_sf"/>
</dbReference>
<dbReference type="SUPFAM" id="SSF46689">
    <property type="entry name" value="Homeodomain-like"/>
    <property type="match status" value="1"/>
</dbReference>
<dbReference type="SUPFAM" id="SSF56672">
    <property type="entry name" value="DNA/RNA polymerases"/>
    <property type="match status" value="1"/>
</dbReference>
<dbReference type="Pfam" id="PF13592">
    <property type="entry name" value="HTH_33"/>
    <property type="match status" value="1"/>
</dbReference>
<comment type="caution">
    <text evidence="4">The sequence shown here is derived from an EMBL/GenBank/DDBJ whole genome shotgun (WGS) entry which is preliminary data.</text>
</comment>
<evidence type="ECO:0000259" key="2">
    <source>
        <dbReference type="Pfam" id="PF13592"/>
    </source>
</evidence>
<evidence type="ECO:0000313" key="4">
    <source>
        <dbReference type="EMBL" id="KAI1515857.1"/>
    </source>
</evidence>
<dbReference type="Gene3D" id="3.10.20.370">
    <property type="match status" value="1"/>
</dbReference>
<dbReference type="EMBL" id="NRDI02000006">
    <property type="protein sequence ID" value="KAI1515857.1"/>
    <property type="molecule type" value="Genomic_DNA"/>
</dbReference>
<evidence type="ECO:0000259" key="3">
    <source>
        <dbReference type="Pfam" id="PF17919"/>
    </source>
</evidence>
<accession>A0A922NIS8</accession>
<dbReference type="InterPro" id="IPR041577">
    <property type="entry name" value="RT_RNaseH_2"/>
</dbReference>
<dbReference type="InterPro" id="IPR012337">
    <property type="entry name" value="RNaseH-like_sf"/>
</dbReference>
<dbReference type="AlphaFoldDB" id="A0A922NIS8"/>
<feature type="domain" description="Reverse transcriptase/retrotransposon-derived protein RNase H-like" evidence="3">
    <location>
        <begin position="5"/>
        <end position="105"/>
    </location>
</feature>
<sequence>MVFHWDEACNQAFETIKELLITAPILGHFDPEKDTLVEADSSGHATGGLLLQKDKNNNWQPVAYYSKKHSPTEANYPIHDKELLAIVRCLEAWAPELRMVRKFTVLTDHKNLQYFYRERQLSERQVRWSEFLSRFDFSLEWKPGKTMGKPDALSRREQDLPANYDDERIRSRFIRLFQSKHLQSTGHRLQPAVLQAILDRIAACESDRAISRATGASRNTVAKLRLSLEFWGVPYPPRCVRLGRPSILRQAQREGLQAYLNGSPGAYMDEMRDFLYDEYDVRISLASVYRELEKMRWSRKLATKRAKEQSEPLRRLYLARMAQHYKAEQIVALDESACNERTGDRKYGWSPIGEPVELSHSFRRSERWSLLPAMTIDGYISYKIFQGAITSEILEDFLEFQVLPFCNPHPGPASVIVLDNASIHRSERVRVLCQSAGVLLEYLPPYSPDFNPIEKSFKQLKGWMKRNSAQAENFIDFGVFLEYAAQLVCCNINCRSWFHRCGYPY</sequence>
<reference evidence="5" key="1">
    <citation type="journal article" date="2022" name="Microb. Genom.">
        <title>A global pangenome for the wheat fungal pathogen Pyrenophora tritici-repentis and prediction of effector protein structural homology.</title>
        <authorList>
            <person name="Moolhuijzen P.M."/>
            <person name="See P.T."/>
            <person name="Shi G."/>
            <person name="Powell H.R."/>
            <person name="Cockram J."/>
            <person name="Jorgensen L.N."/>
            <person name="Benslimane H."/>
            <person name="Strelkov S.E."/>
            <person name="Turner J."/>
            <person name="Liu Z."/>
            <person name="Moffat C.S."/>
        </authorList>
    </citation>
    <scope>NUCLEOTIDE SEQUENCE [LARGE SCALE GENOMIC DNA]</scope>
</reference>
<evidence type="ECO:0000259" key="1">
    <source>
        <dbReference type="Pfam" id="PF13358"/>
    </source>
</evidence>
<dbReference type="InterPro" id="IPR025959">
    <property type="entry name" value="Winged_HTH_dom"/>
</dbReference>
<dbReference type="Pfam" id="PF17919">
    <property type="entry name" value="RT_RNaseH_2"/>
    <property type="match status" value="1"/>
</dbReference>
<dbReference type="Pfam" id="PF13358">
    <property type="entry name" value="DDE_3"/>
    <property type="match status" value="1"/>
</dbReference>
<feature type="domain" description="Winged helix-turn helix" evidence="2">
    <location>
        <begin position="270"/>
        <end position="311"/>
    </location>
</feature>
<dbReference type="InterPro" id="IPR009057">
    <property type="entry name" value="Homeodomain-like_sf"/>
</dbReference>
<dbReference type="Gene3D" id="3.30.420.10">
    <property type="entry name" value="Ribonuclease H-like superfamily/Ribonuclease H"/>
    <property type="match status" value="1"/>
</dbReference>